<gene>
    <name evidence="3" type="ORF">CSW25_10005</name>
    <name evidence="2" type="ORF">CSW33_09215</name>
</gene>
<dbReference type="Gene3D" id="3.40.50.150">
    <property type="entry name" value="Vaccinia Virus protein VP39"/>
    <property type="match status" value="1"/>
</dbReference>
<dbReference type="EMBL" id="PEML01000286">
    <property type="protein sequence ID" value="RTI05967.1"/>
    <property type="molecule type" value="Genomic_DNA"/>
</dbReference>
<comment type="caution">
    <text evidence="2">The sequence shown here is derived from an EMBL/GenBank/DDBJ whole genome shotgun (WGS) entry which is preliminary data.</text>
</comment>
<evidence type="ECO:0000313" key="5">
    <source>
        <dbReference type="Proteomes" id="UP000287962"/>
    </source>
</evidence>
<dbReference type="Pfam" id="PF08241">
    <property type="entry name" value="Methyltransf_11"/>
    <property type="match status" value="1"/>
</dbReference>
<dbReference type="GO" id="GO:0008757">
    <property type="term" value="F:S-adenosylmethionine-dependent methyltransferase activity"/>
    <property type="evidence" value="ECO:0007669"/>
    <property type="project" value="InterPro"/>
</dbReference>
<dbReference type="PANTHER" id="PTHR45036">
    <property type="entry name" value="METHYLTRANSFERASE LIKE 7B"/>
    <property type="match status" value="1"/>
</dbReference>
<dbReference type="CDD" id="cd02440">
    <property type="entry name" value="AdoMet_MTases"/>
    <property type="match status" value="1"/>
</dbReference>
<sequence>MKRGLRARFFAALLPALSQGHARVSEPWRRKLLGGLAGTVLEIGPGTGINLAYLPDGVYWLGLEPNPHLHPWLETALRQRGVLGEVLLGQAEEIPLPQESVDAVVATLVLCSVEDPRRALAEILRVLKPEGRFVFLEHVAAPRGSGPRWAQDLLCPLWAFLGDGCHPNRETLALIREAGFARVEAEAFTLPLPLVAPHVAGIAWKAWPSAPLPEGALPVHPGQ</sequence>
<proteinExistence type="predicted"/>
<dbReference type="Proteomes" id="UP000287962">
    <property type="component" value="Unassembled WGS sequence"/>
</dbReference>
<dbReference type="EMBL" id="PEMD01000283">
    <property type="protein sequence ID" value="RTH30926.1"/>
    <property type="molecule type" value="Genomic_DNA"/>
</dbReference>
<reference evidence="4 5" key="2">
    <citation type="journal article" date="2019" name="Extremophiles">
        <title>Biogeography of thermophiles and predominance of Thermus scotoductus in domestic water heaters.</title>
        <authorList>
            <person name="Wilpiszeski R.L."/>
            <person name="Zhang Z."/>
            <person name="House C.H."/>
        </authorList>
    </citation>
    <scope>NUCLEOTIDE SEQUENCE [LARGE SCALE GENOMIC DNA]</scope>
    <source>
        <strain evidence="3 5">12_S12</strain>
        <strain evidence="2 4">20_S20</strain>
    </source>
</reference>
<feature type="domain" description="Methyltransferase type 11" evidence="1">
    <location>
        <begin position="41"/>
        <end position="135"/>
    </location>
</feature>
<dbReference type="InterPro" id="IPR052356">
    <property type="entry name" value="Thiol_S-MT"/>
</dbReference>
<accession>A0A430S6U6</accession>
<organism evidence="2 4">
    <name type="scientific">Thermus scotoductus</name>
    <dbReference type="NCBI Taxonomy" id="37636"/>
    <lineage>
        <taxon>Bacteria</taxon>
        <taxon>Thermotogati</taxon>
        <taxon>Deinococcota</taxon>
        <taxon>Deinococci</taxon>
        <taxon>Thermales</taxon>
        <taxon>Thermaceae</taxon>
        <taxon>Thermus</taxon>
    </lineage>
</organism>
<dbReference type="SUPFAM" id="SSF53335">
    <property type="entry name" value="S-adenosyl-L-methionine-dependent methyltransferases"/>
    <property type="match status" value="1"/>
</dbReference>
<dbReference type="AlphaFoldDB" id="A0A430S6U6"/>
<dbReference type="RefSeq" id="WP_126165061.1">
    <property type="nucleotide sequence ID" value="NZ_PELO01000281.1"/>
</dbReference>
<dbReference type="InterPro" id="IPR013216">
    <property type="entry name" value="Methyltransf_11"/>
</dbReference>
<dbReference type="InterPro" id="IPR029063">
    <property type="entry name" value="SAM-dependent_MTases_sf"/>
</dbReference>
<dbReference type="Proteomes" id="UP000286928">
    <property type="component" value="Unassembled WGS sequence"/>
</dbReference>
<protein>
    <submittedName>
        <fullName evidence="2">SAM-dependent methyltransferase</fullName>
    </submittedName>
</protein>
<evidence type="ECO:0000313" key="3">
    <source>
        <dbReference type="EMBL" id="RTI05967.1"/>
    </source>
</evidence>
<keyword evidence="5" id="KW-1185">Reference proteome</keyword>
<dbReference type="GO" id="GO:0032259">
    <property type="term" value="P:methylation"/>
    <property type="evidence" value="ECO:0007669"/>
    <property type="project" value="UniProtKB-KW"/>
</dbReference>
<evidence type="ECO:0000259" key="1">
    <source>
        <dbReference type="Pfam" id="PF08241"/>
    </source>
</evidence>
<dbReference type="PANTHER" id="PTHR45036:SF1">
    <property type="entry name" value="METHYLTRANSFERASE LIKE 7A"/>
    <property type="match status" value="1"/>
</dbReference>
<name>A0A430S6U6_THESC</name>
<keyword evidence="2" id="KW-0808">Transferase</keyword>
<keyword evidence="2" id="KW-0489">Methyltransferase</keyword>
<evidence type="ECO:0000313" key="4">
    <source>
        <dbReference type="Proteomes" id="UP000286928"/>
    </source>
</evidence>
<evidence type="ECO:0000313" key="2">
    <source>
        <dbReference type="EMBL" id="RTH30926.1"/>
    </source>
</evidence>
<reference evidence="3" key="1">
    <citation type="submission" date="2017-10" db="EMBL/GenBank/DDBJ databases">
        <authorList>
            <person name="Wilpiszeski R.L."/>
            <person name="Zhidan Z."/>
            <person name="House C.H."/>
        </authorList>
    </citation>
    <scope>NUCLEOTIDE SEQUENCE</scope>
    <source>
        <strain evidence="3">12_S12</strain>
    </source>
</reference>